<comment type="catalytic activity">
    <reaction evidence="5">
        <text>N-terminal L-alanyl-[ribosomal protein bS18] + acetyl-CoA = N-terminal N(alpha)-acetyl-L-alanyl-[ribosomal protein bS18] + CoA + H(+)</text>
        <dbReference type="Rhea" id="RHEA:43756"/>
        <dbReference type="Rhea" id="RHEA-COMP:10676"/>
        <dbReference type="Rhea" id="RHEA-COMP:10677"/>
        <dbReference type="ChEBI" id="CHEBI:15378"/>
        <dbReference type="ChEBI" id="CHEBI:57287"/>
        <dbReference type="ChEBI" id="CHEBI:57288"/>
        <dbReference type="ChEBI" id="CHEBI:64718"/>
        <dbReference type="ChEBI" id="CHEBI:83683"/>
        <dbReference type="EC" id="2.3.1.266"/>
    </reaction>
</comment>
<dbReference type="CDD" id="cd04301">
    <property type="entry name" value="NAT_SF"/>
    <property type="match status" value="1"/>
</dbReference>
<comment type="caution">
    <text evidence="7">The sequence shown here is derived from an EMBL/GenBank/DDBJ whole genome shotgun (WGS) entry which is preliminary data.</text>
</comment>
<comment type="subcellular location">
    <subcellularLocation>
        <location evidence="5">Cytoplasm</location>
    </subcellularLocation>
</comment>
<evidence type="ECO:0000256" key="5">
    <source>
        <dbReference type="RuleBase" id="RU363094"/>
    </source>
</evidence>
<dbReference type="PANTHER" id="PTHR43420:SF12">
    <property type="entry name" value="N-ACETYLTRANSFERASE DOMAIN-CONTAINING PROTEIN"/>
    <property type="match status" value="1"/>
</dbReference>
<dbReference type="Pfam" id="PF00583">
    <property type="entry name" value="Acetyltransf_1"/>
    <property type="match status" value="1"/>
</dbReference>
<proteinExistence type="inferred from homology"/>
<keyword evidence="7" id="KW-0689">Ribosomal protein</keyword>
<name>W7QRZ8_9ALTE</name>
<dbReference type="InterPro" id="IPR050680">
    <property type="entry name" value="YpeA/RimI_acetyltransf"/>
</dbReference>
<dbReference type="SUPFAM" id="SSF55729">
    <property type="entry name" value="Acyl-CoA N-acyltransferases (Nat)"/>
    <property type="match status" value="1"/>
</dbReference>
<evidence type="ECO:0000256" key="3">
    <source>
        <dbReference type="ARBA" id="ARBA00022679"/>
    </source>
</evidence>
<protein>
    <recommendedName>
        <fullName evidence="5">[Ribosomal protein bS18]-alanine N-acetyltransferase</fullName>
        <ecNumber evidence="5">2.3.1.266</ecNumber>
    </recommendedName>
</protein>
<evidence type="ECO:0000313" key="8">
    <source>
        <dbReference type="Proteomes" id="UP000019276"/>
    </source>
</evidence>
<keyword evidence="7" id="KW-0687">Ribonucleoprotein</keyword>
<dbReference type="AlphaFoldDB" id="W7QRZ8"/>
<dbReference type="eggNOG" id="COG0456">
    <property type="taxonomic scope" value="Bacteria"/>
</dbReference>
<keyword evidence="8" id="KW-1185">Reference proteome</keyword>
<gene>
    <name evidence="7" type="ORF">DS2_18718</name>
</gene>
<dbReference type="Proteomes" id="UP000019276">
    <property type="component" value="Unassembled WGS sequence"/>
</dbReference>
<dbReference type="EMBL" id="ARZY01000062">
    <property type="protein sequence ID" value="EWH08175.1"/>
    <property type="molecule type" value="Genomic_DNA"/>
</dbReference>
<comment type="function">
    <text evidence="5">Acetylates the N-terminal alanine of ribosomal protein bS18.</text>
</comment>
<sequence>MIDIVCLQAHHLPQILEIEQQSQPDPWSQALFMSSLSPRYNNLVALEAGEVLGFLVSDWVCNEACLMNICVAPQHRKMGVAQALHQSLIARLLLKHTDKIWLEVRASNTQAQALYKKIGYQNIAQRKNYYAATASAPQEDAIIMELNLSKMQ</sequence>
<dbReference type="RefSeq" id="WP_051480020.1">
    <property type="nucleotide sequence ID" value="NZ_ARZY01000062.1"/>
</dbReference>
<dbReference type="EC" id="2.3.1.266" evidence="5"/>
<dbReference type="Gene3D" id="3.40.630.30">
    <property type="match status" value="1"/>
</dbReference>
<keyword evidence="4" id="KW-0012">Acyltransferase</keyword>
<evidence type="ECO:0000256" key="2">
    <source>
        <dbReference type="ARBA" id="ARBA00022490"/>
    </source>
</evidence>
<evidence type="ECO:0000259" key="6">
    <source>
        <dbReference type="PROSITE" id="PS51186"/>
    </source>
</evidence>
<accession>W7QRZ8</accession>
<evidence type="ECO:0000313" key="7">
    <source>
        <dbReference type="EMBL" id="EWH08175.1"/>
    </source>
</evidence>
<keyword evidence="3 7" id="KW-0808">Transferase</keyword>
<dbReference type="STRING" id="1328313.DS2_18718"/>
<evidence type="ECO:0000256" key="4">
    <source>
        <dbReference type="ARBA" id="ARBA00023315"/>
    </source>
</evidence>
<evidence type="ECO:0000256" key="1">
    <source>
        <dbReference type="ARBA" id="ARBA00005395"/>
    </source>
</evidence>
<keyword evidence="2 5" id="KW-0963">Cytoplasm</keyword>
<comment type="similarity">
    <text evidence="1 5">Belongs to the acetyltransferase family. RimI subfamily.</text>
</comment>
<dbReference type="GO" id="GO:0005737">
    <property type="term" value="C:cytoplasm"/>
    <property type="evidence" value="ECO:0007669"/>
    <property type="project" value="UniProtKB-SubCell"/>
</dbReference>
<dbReference type="InterPro" id="IPR000182">
    <property type="entry name" value="GNAT_dom"/>
</dbReference>
<dbReference type="InterPro" id="IPR016181">
    <property type="entry name" value="Acyl_CoA_acyltransferase"/>
</dbReference>
<reference evidence="7 8" key="1">
    <citation type="journal article" date="2014" name="Genome Announc.">
        <title>Draft Genome Sequence of the Agar-Degrading Bacterium Catenovulum sp. Strain DS-2, Isolated from Intestines of Haliotis diversicolor.</title>
        <authorList>
            <person name="Shan D."/>
            <person name="Li X."/>
            <person name="Gu Z."/>
            <person name="Wei G."/>
            <person name="Gao Z."/>
            <person name="Shao Z."/>
        </authorList>
    </citation>
    <scope>NUCLEOTIDE SEQUENCE [LARGE SCALE GENOMIC DNA]</scope>
    <source>
        <strain evidence="7 8">DS-2</strain>
    </source>
</reference>
<dbReference type="PANTHER" id="PTHR43420">
    <property type="entry name" value="ACETYLTRANSFERASE"/>
    <property type="match status" value="1"/>
</dbReference>
<dbReference type="PROSITE" id="PS51186">
    <property type="entry name" value="GNAT"/>
    <property type="match status" value="1"/>
</dbReference>
<organism evidence="7 8">
    <name type="scientific">Catenovulum agarivorans DS-2</name>
    <dbReference type="NCBI Taxonomy" id="1328313"/>
    <lineage>
        <taxon>Bacteria</taxon>
        <taxon>Pseudomonadati</taxon>
        <taxon>Pseudomonadota</taxon>
        <taxon>Gammaproteobacteria</taxon>
        <taxon>Alteromonadales</taxon>
        <taxon>Alteromonadaceae</taxon>
        <taxon>Catenovulum</taxon>
    </lineage>
</organism>
<dbReference type="NCBIfam" id="TIGR01575">
    <property type="entry name" value="rimI"/>
    <property type="match status" value="1"/>
</dbReference>
<dbReference type="OrthoDB" id="9796919at2"/>
<dbReference type="InterPro" id="IPR006464">
    <property type="entry name" value="AcTrfase_RimI/Ard1"/>
</dbReference>
<feature type="domain" description="N-acetyltransferase" evidence="6">
    <location>
        <begin position="2"/>
        <end position="149"/>
    </location>
</feature>
<dbReference type="GO" id="GO:0005840">
    <property type="term" value="C:ribosome"/>
    <property type="evidence" value="ECO:0007669"/>
    <property type="project" value="UniProtKB-KW"/>
</dbReference>
<dbReference type="GO" id="GO:0008999">
    <property type="term" value="F:protein-N-terminal-alanine acetyltransferase activity"/>
    <property type="evidence" value="ECO:0007669"/>
    <property type="project" value="UniProtKB-EC"/>
</dbReference>